<evidence type="ECO:0000256" key="1">
    <source>
        <dbReference type="SAM" id="Phobius"/>
    </source>
</evidence>
<evidence type="ECO:0000313" key="5">
    <source>
        <dbReference type="Proteomes" id="UP000002408"/>
    </source>
</evidence>
<dbReference type="GO" id="GO:0006813">
    <property type="term" value="P:potassium ion transport"/>
    <property type="evidence" value="ECO:0007669"/>
    <property type="project" value="InterPro"/>
</dbReference>
<dbReference type="InterPro" id="IPR003148">
    <property type="entry name" value="RCK_N"/>
</dbReference>
<proteinExistence type="predicted"/>
<dbReference type="Proteomes" id="UP000002408">
    <property type="component" value="Chromosome"/>
</dbReference>
<dbReference type="GO" id="GO:0008324">
    <property type="term" value="F:monoatomic cation transmembrane transporter activity"/>
    <property type="evidence" value="ECO:0007669"/>
    <property type="project" value="InterPro"/>
</dbReference>
<dbReference type="HOGENOM" id="CLU_035216_0_0_2"/>
<dbReference type="SUPFAM" id="SSF51735">
    <property type="entry name" value="NAD(P)-binding Rossmann-fold domains"/>
    <property type="match status" value="2"/>
</dbReference>
<organism evidence="4 5">
    <name type="scientific">Methanoregula boonei (strain DSM 21154 / JCM 14090 / 6A8)</name>
    <dbReference type="NCBI Taxonomy" id="456442"/>
    <lineage>
        <taxon>Archaea</taxon>
        <taxon>Methanobacteriati</taxon>
        <taxon>Methanobacteriota</taxon>
        <taxon>Stenosarchaea group</taxon>
        <taxon>Methanomicrobia</taxon>
        <taxon>Methanomicrobiales</taxon>
        <taxon>Methanoregulaceae</taxon>
        <taxon>Methanoregula</taxon>
    </lineage>
</organism>
<dbReference type="PROSITE" id="PS51202">
    <property type="entry name" value="RCK_C"/>
    <property type="match status" value="1"/>
</dbReference>
<reference evidence="5" key="1">
    <citation type="journal article" date="2015" name="Microbiology">
        <title>Genome of Methanoregula boonei 6A8 reveals adaptations to oligotrophic peatland environments.</title>
        <authorList>
            <person name="Braeuer S."/>
            <person name="Cadillo-Quiroz H."/>
            <person name="Kyrpides N."/>
            <person name="Woyke T."/>
            <person name="Goodwin L."/>
            <person name="Detter C."/>
            <person name="Podell S."/>
            <person name="Yavitt J.B."/>
            <person name="Zinder S.H."/>
        </authorList>
    </citation>
    <scope>NUCLEOTIDE SEQUENCE [LARGE SCALE GENOMIC DNA]</scope>
    <source>
        <strain evidence="5">DSM 21154 / JCM 14090 / 6A8</strain>
    </source>
</reference>
<evidence type="ECO:0000313" key="4">
    <source>
        <dbReference type="EMBL" id="ABS56837.1"/>
    </source>
</evidence>
<keyword evidence="1" id="KW-1133">Transmembrane helix</keyword>
<feature type="transmembrane region" description="Helical" evidence="1">
    <location>
        <begin position="37"/>
        <end position="55"/>
    </location>
</feature>
<feature type="transmembrane region" description="Helical" evidence="1">
    <location>
        <begin position="61"/>
        <end position="88"/>
    </location>
</feature>
<dbReference type="KEGG" id="mbn:Mboo_2323"/>
<accession>A7IAS6</accession>
<dbReference type="PANTHER" id="PTHR43833">
    <property type="entry name" value="POTASSIUM CHANNEL PROTEIN 2-RELATED-RELATED"/>
    <property type="match status" value="1"/>
</dbReference>
<dbReference type="EMBL" id="CP000780">
    <property type="protein sequence ID" value="ABS56837.1"/>
    <property type="molecule type" value="Genomic_DNA"/>
</dbReference>
<dbReference type="InterPro" id="IPR036721">
    <property type="entry name" value="RCK_C_sf"/>
</dbReference>
<evidence type="ECO:0000259" key="2">
    <source>
        <dbReference type="PROSITE" id="PS51201"/>
    </source>
</evidence>
<dbReference type="Gene3D" id="1.10.287.70">
    <property type="match status" value="1"/>
</dbReference>
<dbReference type="InterPro" id="IPR050721">
    <property type="entry name" value="Trk_Ktr_HKT_K-transport"/>
</dbReference>
<dbReference type="InterPro" id="IPR036291">
    <property type="entry name" value="NAD(P)-bd_dom_sf"/>
</dbReference>
<dbReference type="Gene3D" id="3.30.70.1450">
    <property type="entry name" value="Regulator of K+ conductance, C-terminal domain"/>
    <property type="match status" value="1"/>
</dbReference>
<dbReference type="PROSITE" id="PS51201">
    <property type="entry name" value="RCK_N"/>
    <property type="match status" value="1"/>
</dbReference>
<evidence type="ECO:0000259" key="3">
    <source>
        <dbReference type="PROSITE" id="PS51202"/>
    </source>
</evidence>
<dbReference type="AlphaFoldDB" id="A7IAS6"/>
<dbReference type="SUPFAM" id="SSF81324">
    <property type="entry name" value="Voltage-gated potassium channels"/>
    <property type="match status" value="1"/>
</dbReference>
<dbReference type="SUPFAM" id="SSF116726">
    <property type="entry name" value="TrkA C-terminal domain-like"/>
    <property type="match status" value="2"/>
</dbReference>
<keyword evidence="1" id="KW-0472">Membrane</keyword>
<dbReference type="Gene3D" id="3.40.50.720">
    <property type="entry name" value="NAD(P)-binding Rossmann-like Domain"/>
    <property type="match status" value="2"/>
</dbReference>
<gene>
    <name evidence="4" type="ordered locus">Mboo_2323</name>
</gene>
<dbReference type="eggNOG" id="arCOG01960">
    <property type="taxonomic scope" value="Archaea"/>
</dbReference>
<feature type="transmembrane region" description="Helical" evidence="1">
    <location>
        <begin position="6"/>
        <end position="25"/>
    </location>
</feature>
<keyword evidence="5" id="KW-1185">Reference proteome</keyword>
<feature type="domain" description="RCK C-terminal" evidence="3">
    <location>
        <begin position="255"/>
        <end position="339"/>
    </location>
</feature>
<protein>
    <submittedName>
        <fullName evidence="4">TrkA-N domain protein</fullName>
    </submittedName>
</protein>
<dbReference type="PANTHER" id="PTHR43833:SF9">
    <property type="entry name" value="POTASSIUM CHANNEL PROTEIN YUGO-RELATED"/>
    <property type="match status" value="1"/>
</dbReference>
<name>A7IAS6_METB6</name>
<sequence length="549" mass="60131">MRVLLYFVLFVLLIAILTVTFHGLYPEFEGRSVDWAQSLLFVIETLTTTGSLITYHSDAMILFATVTMLSGVIMLFMVIPLILTPYLVAVLRSGPARRTPHPLYHHTVIVGNGELSRALVESLSLSEKEILIVEEDEKAARDLAQRHLRRAFVIWGEYDDPQTWEQAWIQNADFVILCENERTTASIILGIRGITRARIISIVDKISFDRYLRYAGAEFVLSPKQVTGRILARHAVLNPSGDTASLIPGLDRLTINGEEFPEKNLRLIHIPVMPESKVVGMNLGGVDLPGKYGVAVPFLWKAGRFIPQPDPSETIDATTSLFLFGRADAVRRAVHEELEVDKAQIGHAVIAGFGDVGSSAYAEMIASGIACVVVDAKKYNVNEVLGNAESEEILNEARIGEARFCIVALNDDNVNIFTTLMARNLNPGIRILARANDPAAVEKLYRAGADYVALLPRIGGQTVGRIVLAGTITILIDLPDGEIVALKQVQHSRGLSVGTVAAKSGVRVLGLECPDRVMVLPPATEHLTDGDAVIVTGTTEQLKKFIRLF</sequence>
<dbReference type="InterPro" id="IPR006037">
    <property type="entry name" value="RCK_C"/>
</dbReference>
<keyword evidence="1" id="KW-0812">Transmembrane</keyword>
<feature type="domain" description="RCK N-terminal" evidence="2">
    <location>
        <begin position="345"/>
        <end position="454"/>
    </location>
</feature>
<dbReference type="Pfam" id="PF02254">
    <property type="entry name" value="TrkA_N"/>
    <property type="match status" value="2"/>
</dbReference>
<dbReference type="STRING" id="456442.Mboo_2323"/>